<dbReference type="SUPFAM" id="SSF47240">
    <property type="entry name" value="Ferritin-like"/>
    <property type="match status" value="1"/>
</dbReference>
<protein>
    <recommendedName>
        <fullName evidence="1">DUF4439 domain-containing protein</fullName>
    </recommendedName>
</protein>
<sequence length="149" mass="15805">MTRRQAPTDPAQALADALAAEYAAIFAYGPIGVRLTDAARRDARAAEAAHRARRDALVLQLSAGGGQVPADRAGYALPFPVTDRAAALRLAVEIEERTAAFWRAALPVTTGADRTRALNALTDCAVRATRWRRTAGLSPVTVAFPGRPT</sequence>
<feature type="domain" description="DUF4439" evidence="1">
    <location>
        <begin position="13"/>
        <end position="148"/>
    </location>
</feature>
<name>A0A1C5A0I3_9ACTN</name>
<organism evidence="2 3">
    <name type="scientific">Micromonospora purpureochromogenes</name>
    <dbReference type="NCBI Taxonomy" id="47872"/>
    <lineage>
        <taxon>Bacteria</taxon>
        <taxon>Bacillati</taxon>
        <taxon>Actinomycetota</taxon>
        <taxon>Actinomycetes</taxon>
        <taxon>Micromonosporales</taxon>
        <taxon>Micromonosporaceae</taxon>
        <taxon>Micromonospora</taxon>
    </lineage>
</organism>
<dbReference type="InterPro" id="IPR009078">
    <property type="entry name" value="Ferritin-like_SF"/>
</dbReference>
<evidence type="ECO:0000313" key="3">
    <source>
        <dbReference type="Proteomes" id="UP000198228"/>
    </source>
</evidence>
<dbReference type="EMBL" id="LT607410">
    <property type="protein sequence ID" value="SCF38703.1"/>
    <property type="molecule type" value="Genomic_DNA"/>
</dbReference>
<dbReference type="Pfam" id="PF14530">
    <property type="entry name" value="DUF4439"/>
    <property type="match status" value="1"/>
</dbReference>
<dbReference type="AlphaFoldDB" id="A0A1C5A0I3"/>
<dbReference type="InterPro" id="IPR029447">
    <property type="entry name" value="DUF4439"/>
</dbReference>
<gene>
    <name evidence="2" type="ORF">GA0074696_5157</name>
</gene>
<proteinExistence type="predicted"/>
<accession>A0A1C5A0I3</accession>
<dbReference type="Gene3D" id="1.20.1260.10">
    <property type="match status" value="1"/>
</dbReference>
<dbReference type="RefSeq" id="WP_088963423.1">
    <property type="nucleotide sequence ID" value="NZ_LT607410.1"/>
</dbReference>
<evidence type="ECO:0000259" key="1">
    <source>
        <dbReference type="Pfam" id="PF14530"/>
    </source>
</evidence>
<reference evidence="2 3" key="1">
    <citation type="submission" date="2016-06" db="EMBL/GenBank/DDBJ databases">
        <authorList>
            <person name="Kjaerup R.B."/>
            <person name="Dalgaard T.S."/>
            <person name="Juul-Madsen H.R."/>
        </authorList>
    </citation>
    <scope>NUCLEOTIDE SEQUENCE [LARGE SCALE GENOMIC DNA]</scope>
    <source>
        <strain evidence="2 3">DSM 43821</strain>
    </source>
</reference>
<dbReference type="CDD" id="cd00657">
    <property type="entry name" value="Ferritin_like"/>
    <property type="match status" value="1"/>
</dbReference>
<dbReference type="InterPro" id="IPR012347">
    <property type="entry name" value="Ferritin-like"/>
</dbReference>
<dbReference type="Proteomes" id="UP000198228">
    <property type="component" value="Chromosome I"/>
</dbReference>
<evidence type="ECO:0000313" key="2">
    <source>
        <dbReference type="EMBL" id="SCF38703.1"/>
    </source>
</evidence>